<comment type="cofactor">
    <cofactor evidence="1 14">
        <name>Mg(2+)</name>
        <dbReference type="ChEBI" id="CHEBI:18420"/>
    </cofactor>
</comment>
<accession>A0A163LVE8</accession>
<name>A0A163LVE8_ABSGL</name>
<comment type="catalytic activity">
    <reaction evidence="11 14">
        <text>adenosine + ATP = AMP + ADP + H(+)</text>
        <dbReference type="Rhea" id="RHEA:20824"/>
        <dbReference type="ChEBI" id="CHEBI:15378"/>
        <dbReference type="ChEBI" id="CHEBI:16335"/>
        <dbReference type="ChEBI" id="CHEBI:30616"/>
        <dbReference type="ChEBI" id="CHEBI:456215"/>
        <dbReference type="ChEBI" id="CHEBI:456216"/>
        <dbReference type="EC" id="2.7.1.20"/>
    </reaction>
</comment>
<reference evidence="16" key="1">
    <citation type="submission" date="2016-04" db="EMBL/GenBank/DDBJ databases">
        <authorList>
            <person name="Evans L.H."/>
            <person name="Alamgir A."/>
            <person name="Owens N."/>
            <person name="Weber N.D."/>
            <person name="Virtaneva K."/>
            <person name="Barbian K."/>
            <person name="Babar A."/>
            <person name="Rosenke K."/>
        </authorList>
    </citation>
    <scope>NUCLEOTIDE SEQUENCE [LARGE SCALE GENOMIC DNA]</scope>
    <source>
        <strain evidence="16">CBS 101.48</strain>
    </source>
</reference>
<keyword evidence="10 14" id="KW-0460">Magnesium</keyword>
<dbReference type="GO" id="GO:0005829">
    <property type="term" value="C:cytosol"/>
    <property type="evidence" value="ECO:0007669"/>
    <property type="project" value="TreeGrafter"/>
</dbReference>
<dbReference type="EMBL" id="LT551507">
    <property type="protein sequence ID" value="SAL97048.1"/>
    <property type="molecule type" value="Genomic_DNA"/>
</dbReference>
<evidence type="ECO:0000256" key="2">
    <source>
        <dbReference type="ARBA" id="ARBA00004801"/>
    </source>
</evidence>
<dbReference type="FunCoup" id="A0A163LVE8">
    <property type="interactions" value="704"/>
</dbReference>
<dbReference type="PRINTS" id="PR00989">
    <property type="entry name" value="ADENOKINASE"/>
</dbReference>
<evidence type="ECO:0000256" key="13">
    <source>
        <dbReference type="PIRSR" id="PIRSR601805-1"/>
    </source>
</evidence>
<dbReference type="OMA" id="RTMCTYL"/>
<dbReference type="GO" id="GO:0005524">
    <property type="term" value="F:ATP binding"/>
    <property type="evidence" value="ECO:0007669"/>
    <property type="project" value="UniProtKB-UniRule"/>
</dbReference>
<dbReference type="InterPro" id="IPR011611">
    <property type="entry name" value="PfkB_dom"/>
</dbReference>
<comment type="similarity">
    <text evidence="3 14">Belongs to the carbohydrate kinase PfkB family.</text>
</comment>
<evidence type="ECO:0000256" key="12">
    <source>
        <dbReference type="ARBA" id="ARBA00068771"/>
    </source>
</evidence>
<feature type="domain" description="Carbohydrate kinase PfkB" evidence="15">
    <location>
        <begin position="27"/>
        <end position="336"/>
    </location>
</feature>
<keyword evidence="17" id="KW-1185">Reference proteome</keyword>
<evidence type="ECO:0000256" key="11">
    <source>
        <dbReference type="ARBA" id="ARBA00051362"/>
    </source>
</evidence>
<dbReference type="InterPro" id="IPR001805">
    <property type="entry name" value="Adenokinase"/>
</dbReference>
<evidence type="ECO:0000256" key="14">
    <source>
        <dbReference type="RuleBase" id="RU368116"/>
    </source>
</evidence>
<dbReference type="STRING" id="4829.A0A163LVE8"/>
<dbReference type="OrthoDB" id="432447at2759"/>
<dbReference type="Pfam" id="PF00294">
    <property type="entry name" value="PfkB"/>
    <property type="match status" value="1"/>
</dbReference>
<keyword evidence="5 14" id="KW-0808">Transferase</keyword>
<dbReference type="UniPathway" id="UPA00588">
    <property type="reaction ID" value="UER00659"/>
</dbReference>
<evidence type="ECO:0000256" key="9">
    <source>
        <dbReference type="ARBA" id="ARBA00022840"/>
    </source>
</evidence>
<evidence type="ECO:0000256" key="10">
    <source>
        <dbReference type="ARBA" id="ARBA00022842"/>
    </source>
</evidence>
<comment type="function">
    <text evidence="14">ATP dependent phosphorylation of adenosine and other related nucleoside analogs to monophosphate derivatives.</text>
</comment>
<protein>
    <recommendedName>
        <fullName evidence="12 14">Adenosine kinase</fullName>
        <shortName evidence="14">AK</shortName>
        <ecNumber evidence="4 14">2.7.1.20</ecNumber>
    </recommendedName>
    <alternativeName>
        <fullName evidence="14">Adenosine 5'-phosphotransferase</fullName>
    </alternativeName>
</protein>
<evidence type="ECO:0000259" key="15">
    <source>
        <dbReference type="Pfam" id="PF00294"/>
    </source>
</evidence>
<evidence type="ECO:0000256" key="5">
    <source>
        <dbReference type="ARBA" id="ARBA00022679"/>
    </source>
</evidence>
<proteinExistence type="inferred from homology"/>
<dbReference type="GO" id="GO:0006166">
    <property type="term" value="P:purine ribonucleoside salvage"/>
    <property type="evidence" value="ECO:0007669"/>
    <property type="project" value="UniProtKB-KW"/>
</dbReference>
<dbReference type="Proteomes" id="UP000078561">
    <property type="component" value="Unassembled WGS sequence"/>
</dbReference>
<dbReference type="GO" id="GO:0006144">
    <property type="term" value="P:purine nucleobase metabolic process"/>
    <property type="evidence" value="ECO:0007669"/>
    <property type="project" value="TreeGrafter"/>
</dbReference>
<evidence type="ECO:0000313" key="16">
    <source>
        <dbReference type="EMBL" id="SAL97048.1"/>
    </source>
</evidence>
<dbReference type="InterPro" id="IPR002173">
    <property type="entry name" value="Carboh/pur_kinase_PfkB_CS"/>
</dbReference>
<dbReference type="FunFam" id="3.30.1110.10:FF:000001">
    <property type="entry name" value="Adenosine kinase a"/>
    <property type="match status" value="1"/>
</dbReference>
<evidence type="ECO:0000313" key="17">
    <source>
        <dbReference type="Proteomes" id="UP000078561"/>
    </source>
</evidence>
<dbReference type="GO" id="GO:0004001">
    <property type="term" value="F:adenosine kinase activity"/>
    <property type="evidence" value="ECO:0007669"/>
    <property type="project" value="UniProtKB-UniRule"/>
</dbReference>
<keyword evidence="6 14" id="KW-0660">Purine salvage</keyword>
<evidence type="ECO:0000256" key="8">
    <source>
        <dbReference type="ARBA" id="ARBA00022777"/>
    </source>
</evidence>
<dbReference type="PROSITE" id="PS00584">
    <property type="entry name" value="PFKB_KINASES_2"/>
    <property type="match status" value="1"/>
</dbReference>
<dbReference type="PANTHER" id="PTHR45769">
    <property type="entry name" value="ADENOSINE KINASE"/>
    <property type="match status" value="1"/>
</dbReference>
<evidence type="ECO:0000256" key="3">
    <source>
        <dbReference type="ARBA" id="ARBA00010688"/>
    </source>
</evidence>
<evidence type="ECO:0000256" key="4">
    <source>
        <dbReference type="ARBA" id="ARBA00012119"/>
    </source>
</evidence>
<feature type="active site" description="Proton acceptor" evidence="13">
    <location>
        <position position="296"/>
    </location>
</feature>
<keyword evidence="8 14" id="KW-0418">Kinase</keyword>
<dbReference type="Gene3D" id="3.40.1190.20">
    <property type="match status" value="1"/>
</dbReference>
<comment type="pathway">
    <text evidence="2 14">Purine metabolism; AMP biosynthesis via salvage pathway; AMP from adenosine: step 1/1.</text>
</comment>
<evidence type="ECO:0000256" key="7">
    <source>
        <dbReference type="ARBA" id="ARBA00022741"/>
    </source>
</evidence>
<dbReference type="InParanoid" id="A0A163LVE8"/>
<evidence type="ECO:0000256" key="1">
    <source>
        <dbReference type="ARBA" id="ARBA00001946"/>
    </source>
</evidence>
<keyword evidence="7 14" id="KW-0547">Nucleotide-binding</keyword>
<dbReference type="AlphaFoldDB" id="A0A163LVE8"/>
<dbReference type="EC" id="2.7.1.20" evidence="4 14"/>
<sequence>MPYTLLALENPLLDIQANVSDELLQKYKLKSNDAILAGDEHQPLYKELVDTYKVVYVAGGAAQNTARGAQYIMPPNSTVYMGAVSNDAYAETIKNAAEADGLKTNYQIITSAPTGTCAALITGHDRSLVTNLGAADLFTFEFVQQPENWKLVEEASTYYVGGFFLTHDGGYKSATAISEYAAKHNKTFALNLSAPFLSQFFKERLDAVIKNTDILCGNEDEARTYAQQAGFDETHDVQVIATKLSLLPKGNDRPRTVVITQGSDATVVAVGGELVGTYPVNKVESKDIVDTNGAGDAFCGGFVGLYAQGVTDLARCVQAGHYVAGLVIKQVGPTYPQGAAKGTLPTF</sequence>
<dbReference type="FunFam" id="3.40.1190.20:FF:000076">
    <property type="entry name" value="Adenosine kinase"/>
    <property type="match status" value="1"/>
</dbReference>
<keyword evidence="9 14" id="KW-0067">ATP-binding</keyword>
<dbReference type="SUPFAM" id="SSF53613">
    <property type="entry name" value="Ribokinase-like"/>
    <property type="match status" value="1"/>
</dbReference>
<dbReference type="PANTHER" id="PTHR45769:SF3">
    <property type="entry name" value="ADENOSINE KINASE"/>
    <property type="match status" value="1"/>
</dbReference>
<gene>
    <name evidence="16" type="primary">ABSGL_02506.1 scaffold 3452</name>
</gene>
<dbReference type="GO" id="GO:0044209">
    <property type="term" value="P:AMP salvage"/>
    <property type="evidence" value="ECO:0007669"/>
    <property type="project" value="UniProtKB-UniRule"/>
</dbReference>
<organism evidence="16">
    <name type="scientific">Absidia glauca</name>
    <name type="common">Pin mould</name>
    <dbReference type="NCBI Taxonomy" id="4829"/>
    <lineage>
        <taxon>Eukaryota</taxon>
        <taxon>Fungi</taxon>
        <taxon>Fungi incertae sedis</taxon>
        <taxon>Mucoromycota</taxon>
        <taxon>Mucoromycotina</taxon>
        <taxon>Mucoromycetes</taxon>
        <taxon>Mucorales</taxon>
        <taxon>Cunninghamellaceae</taxon>
        <taxon>Absidia</taxon>
    </lineage>
</organism>
<dbReference type="GO" id="GO:0005634">
    <property type="term" value="C:nucleus"/>
    <property type="evidence" value="ECO:0007669"/>
    <property type="project" value="TreeGrafter"/>
</dbReference>
<dbReference type="InterPro" id="IPR029056">
    <property type="entry name" value="Ribokinase-like"/>
</dbReference>
<dbReference type="Gene3D" id="3.30.1110.10">
    <property type="match status" value="1"/>
</dbReference>
<evidence type="ECO:0000256" key="6">
    <source>
        <dbReference type="ARBA" id="ARBA00022726"/>
    </source>
</evidence>
<dbReference type="CDD" id="cd01168">
    <property type="entry name" value="adenosine_kinase"/>
    <property type="match status" value="1"/>
</dbReference>